<evidence type="ECO:0000256" key="3">
    <source>
        <dbReference type="ARBA" id="ARBA00022722"/>
    </source>
</evidence>
<evidence type="ECO:0000256" key="4">
    <source>
        <dbReference type="ARBA" id="ARBA00022723"/>
    </source>
</evidence>
<keyword evidence="5" id="KW-0255">Endonuclease</keyword>
<reference evidence="11 12" key="1">
    <citation type="journal article" date="2012" name="Nature">
        <title>Repeated polyploidization of Gossypium genomes and the evolution of spinnable cotton fibres.</title>
        <authorList>
            <person name="Paterson A.H."/>
            <person name="Wendel J.F."/>
            <person name="Gundlach H."/>
            <person name="Guo H."/>
            <person name="Jenkins J."/>
            <person name="Jin D."/>
            <person name="Llewellyn D."/>
            <person name="Showmaker K.C."/>
            <person name="Shu S."/>
            <person name="Udall J."/>
            <person name="Yoo M.J."/>
            <person name="Byers R."/>
            <person name="Chen W."/>
            <person name="Doron-Faigenboim A."/>
            <person name="Duke M.V."/>
            <person name="Gong L."/>
            <person name="Grimwood J."/>
            <person name="Grover C."/>
            <person name="Grupp K."/>
            <person name="Hu G."/>
            <person name="Lee T.H."/>
            <person name="Li J."/>
            <person name="Lin L."/>
            <person name="Liu T."/>
            <person name="Marler B.S."/>
            <person name="Page J.T."/>
            <person name="Roberts A.W."/>
            <person name="Romanel E."/>
            <person name="Sanders W.S."/>
            <person name="Szadkowski E."/>
            <person name="Tan X."/>
            <person name="Tang H."/>
            <person name="Xu C."/>
            <person name="Wang J."/>
            <person name="Wang Z."/>
            <person name="Zhang D."/>
            <person name="Zhang L."/>
            <person name="Ashrafi H."/>
            <person name="Bedon F."/>
            <person name="Bowers J.E."/>
            <person name="Brubaker C.L."/>
            <person name="Chee P.W."/>
            <person name="Das S."/>
            <person name="Gingle A.R."/>
            <person name="Haigler C.H."/>
            <person name="Harker D."/>
            <person name="Hoffmann L.V."/>
            <person name="Hovav R."/>
            <person name="Jones D.C."/>
            <person name="Lemke C."/>
            <person name="Mansoor S."/>
            <person name="ur Rahman M."/>
            <person name="Rainville L.N."/>
            <person name="Rambani A."/>
            <person name="Reddy U.K."/>
            <person name="Rong J.K."/>
            <person name="Saranga Y."/>
            <person name="Scheffler B.E."/>
            <person name="Scheffler J.A."/>
            <person name="Stelly D.M."/>
            <person name="Triplett B.A."/>
            <person name="Van Deynze A."/>
            <person name="Vaslin M.F."/>
            <person name="Waghmare V.N."/>
            <person name="Walford S.A."/>
            <person name="Wright R.J."/>
            <person name="Zaki E.A."/>
            <person name="Zhang T."/>
            <person name="Dennis E.S."/>
            <person name="Mayer K.F."/>
            <person name="Peterson D.G."/>
            <person name="Rokhsar D.S."/>
            <person name="Wang X."/>
            <person name="Schmutz J."/>
        </authorList>
    </citation>
    <scope>NUCLEOTIDE SEQUENCE [LARGE SCALE GENOMIC DNA]</scope>
</reference>
<keyword evidence="6" id="KW-0378">Hydrolase</keyword>
<evidence type="ECO:0000256" key="6">
    <source>
        <dbReference type="ARBA" id="ARBA00022801"/>
    </source>
</evidence>
<keyword evidence="9" id="KW-0472">Membrane</keyword>
<dbReference type="Gene3D" id="3.30.160.20">
    <property type="match status" value="1"/>
</dbReference>
<name>A0A0D2MSX5_GOSRA</name>
<dbReference type="PANTHER" id="PTHR14950">
    <property type="entry name" value="DICER-RELATED"/>
    <property type="match status" value="1"/>
</dbReference>
<dbReference type="PROSITE" id="PS50142">
    <property type="entry name" value="RNASE_3_2"/>
    <property type="match status" value="1"/>
</dbReference>
<dbReference type="PANTHER" id="PTHR14950:SF51">
    <property type="entry name" value="RNASE III DOMAIN-CONTAINING PROTEIN"/>
    <property type="match status" value="1"/>
</dbReference>
<keyword evidence="3" id="KW-0540">Nuclease</keyword>
<dbReference type="GO" id="GO:0003723">
    <property type="term" value="F:RNA binding"/>
    <property type="evidence" value="ECO:0007669"/>
    <property type="project" value="UniProtKB-KW"/>
</dbReference>
<dbReference type="GO" id="GO:0030422">
    <property type="term" value="P:siRNA processing"/>
    <property type="evidence" value="ECO:0007669"/>
    <property type="project" value="TreeGrafter"/>
</dbReference>
<keyword evidence="9" id="KW-1133">Transmembrane helix</keyword>
<dbReference type="InterPro" id="IPR036389">
    <property type="entry name" value="RNase_III_sf"/>
</dbReference>
<evidence type="ECO:0000256" key="5">
    <source>
        <dbReference type="ARBA" id="ARBA00022759"/>
    </source>
</evidence>
<gene>
    <name evidence="11" type="ORF">B456_004G032200</name>
</gene>
<evidence type="ECO:0000313" key="11">
    <source>
        <dbReference type="EMBL" id="KJB22157.1"/>
    </source>
</evidence>
<keyword evidence="12" id="KW-1185">Reference proteome</keyword>
<keyword evidence="7" id="KW-0460">Magnesium</keyword>
<feature type="transmembrane region" description="Helical" evidence="9">
    <location>
        <begin position="22"/>
        <end position="42"/>
    </location>
</feature>
<evidence type="ECO:0000256" key="8">
    <source>
        <dbReference type="ARBA" id="ARBA00022884"/>
    </source>
</evidence>
<keyword evidence="8" id="KW-0694">RNA-binding</keyword>
<dbReference type="Pfam" id="PF00636">
    <property type="entry name" value="Ribonuclease_3"/>
    <property type="match status" value="1"/>
</dbReference>
<dbReference type="AlphaFoldDB" id="A0A0D2MSX5"/>
<accession>A0A0D2MSX5</accession>
<keyword evidence="4" id="KW-0479">Metal-binding</keyword>
<comment type="cofactor">
    <cofactor evidence="2">
        <name>Mg(2+)</name>
        <dbReference type="ChEBI" id="CHEBI:18420"/>
    </cofactor>
</comment>
<dbReference type="SMART" id="SM00535">
    <property type="entry name" value="RIBOc"/>
    <property type="match status" value="1"/>
</dbReference>
<feature type="domain" description="RNase III" evidence="10">
    <location>
        <begin position="63"/>
        <end position="204"/>
    </location>
</feature>
<sequence>MEHHFTQLDDGASADVKPPSNFGAAVATVLLALLLQIFWRCCRSIYRNHVKKYKFSNMDRSIIAAVEKILKYTFEDKRLLKEALTHSSCREDMSYERLEFIGDAALGLAVATHFFCSEPRLNPDQLTRLRKQSVSNERLALVAARHKLHRFIRSKGTGPLNDNVRKYVDAVKQGDDHKNLTVRSPDILADIVEALAGAVYLDLNFDLTKLWTIFKDVLMIDEIKVLLEDFGSSEIIGAQDELYGLCGKRKWGKPVYSLVKFERCQYEKIYVFSVEVETDVGVCHHKGDEKLIPRDARNSAAYLLLRYLQQVSII</sequence>
<evidence type="ECO:0000259" key="10">
    <source>
        <dbReference type="PROSITE" id="PS50142"/>
    </source>
</evidence>
<dbReference type="GO" id="GO:0005737">
    <property type="term" value="C:cytoplasm"/>
    <property type="evidence" value="ECO:0007669"/>
    <property type="project" value="TreeGrafter"/>
</dbReference>
<keyword evidence="9" id="KW-0812">Transmembrane</keyword>
<dbReference type="FunFam" id="1.10.1520.10:FF:000004">
    <property type="entry name" value="Endoribonuclease dicer-like 1"/>
    <property type="match status" value="1"/>
</dbReference>
<dbReference type="GO" id="GO:0004525">
    <property type="term" value="F:ribonuclease III activity"/>
    <property type="evidence" value="ECO:0007669"/>
    <property type="project" value="InterPro"/>
</dbReference>
<organism evidence="11 12">
    <name type="scientific">Gossypium raimondii</name>
    <name type="common">Peruvian cotton</name>
    <name type="synonym">Gossypium klotzschianum subsp. raimondii</name>
    <dbReference type="NCBI Taxonomy" id="29730"/>
    <lineage>
        <taxon>Eukaryota</taxon>
        <taxon>Viridiplantae</taxon>
        <taxon>Streptophyta</taxon>
        <taxon>Embryophyta</taxon>
        <taxon>Tracheophyta</taxon>
        <taxon>Spermatophyta</taxon>
        <taxon>Magnoliopsida</taxon>
        <taxon>eudicotyledons</taxon>
        <taxon>Gunneridae</taxon>
        <taxon>Pentapetalae</taxon>
        <taxon>rosids</taxon>
        <taxon>malvids</taxon>
        <taxon>Malvales</taxon>
        <taxon>Malvaceae</taxon>
        <taxon>Malvoideae</taxon>
        <taxon>Gossypium</taxon>
    </lineage>
</organism>
<dbReference type="SUPFAM" id="SSF69065">
    <property type="entry name" value="RNase III domain-like"/>
    <property type="match status" value="1"/>
</dbReference>
<proteinExistence type="predicted"/>
<dbReference type="OrthoDB" id="416741at2759"/>
<dbReference type="Gramene" id="KJB22157">
    <property type="protein sequence ID" value="KJB22157"/>
    <property type="gene ID" value="B456_004G032200"/>
</dbReference>
<evidence type="ECO:0000313" key="12">
    <source>
        <dbReference type="Proteomes" id="UP000032304"/>
    </source>
</evidence>
<comment type="cofactor">
    <cofactor evidence="1">
        <name>Mn(2+)</name>
        <dbReference type="ChEBI" id="CHEBI:29035"/>
    </cofactor>
</comment>
<dbReference type="KEGG" id="gra:105790237"/>
<evidence type="ECO:0000256" key="2">
    <source>
        <dbReference type="ARBA" id="ARBA00001946"/>
    </source>
</evidence>
<dbReference type="GO" id="GO:0005634">
    <property type="term" value="C:nucleus"/>
    <property type="evidence" value="ECO:0007669"/>
    <property type="project" value="TreeGrafter"/>
</dbReference>
<dbReference type="Proteomes" id="UP000032304">
    <property type="component" value="Chromosome 4"/>
</dbReference>
<dbReference type="InterPro" id="IPR000999">
    <property type="entry name" value="RNase_III_dom"/>
</dbReference>
<dbReference type="GO" id="GO:0046872">
    <property type="term" value="F:metal ion binding"/>
    <property type="evidence" value="ECO:0007669"/>
    <property type="project" value="UniProtKB-KW"/>
</dbReference>
<dbReference type="Gene3D" id="1.10.1520.10">
    <property type="entry name" value="Ribonuclease III domain"/>
    <property type="match status" value="1"/>
</dbReference>
<dbReference type="eggNOG" id="KOG0701">
    <property type="taxonomic scope" value="Eukaryota"/>
</dbReference>
<dbReference type="SUPFAM" id="SSF54768">
    <property type="entry name" value="dsRNA-binding domain-like"/>
    <property type="match status" value="1"/>
</dbReference>
<dbReference type="STRING" id="29730.A0A0D2MSX5"/>
<dbReference type="EMBL" id="CM001743">
    <property type="protein sequence ID" value="KJB22157.1"/>
    <property type="molecule type" value="Genomic_DNA"/>
</dbReference>
<evidence type="ECO:0000256" key="7">
    <source>
        <dbReference type="ARBA" id="ARBA00022842"/>
    </source>
</evidence>
<protein>
    <recommendedName>
        <fullName evidence="10">RNase III domain-containing protein</fullName>
    </recommendedName>
</protein>
<evidence type="ECO:0000256" key="1">
    <source>
        <dbReference type="ARBA" id="ARBA00001936"/>
    </source>
</evidence>
<evidence type="ECO:0000256" key="9">
    <source>
        <dbReference type="SAM" id="Phobius"/>
    </source>
</evidence>
<dbReference type="CDD" id="cd00593">
    <property type="entry name" value="RIBOc"/>
    <property type="match status" value="1"/>
</dbReference>